<sequence>MMETTSGAPAPKKRSLFKRAAWQDAAKKESEDIFSHSNEFKDIVAEENRQKEEVKRKQAEAQRKAEEQQKRKQAETQEKKSKRRRVSTDYNEPLLPQSGSGGSGRVTRSEDRARSRTPLSPTAPAIPPNSLAARYDTLARSTSSRDSKPRPVIVDLGDSDDEGDGSDYKSKSFGDNWDDAPYGVDSKHDMAGRPSKGLPLDDDGLEEIQDPEIAAIEVRARARAAAKRAAAASGSKAPVAQLFIASELPDTAPLMVKVRIDSTIEKPREAWCARQKFTPEMTRNIFFTWRGIRLYDSTTIKRLGIRVDDHGNVSIEGDESNIYDETNLPKVHVEAWTDETLAQHKRELAAEAEAARKAAEPYPVVEEREPTPEPTPVAQKYRLYLKAKGMEDVKIQVKPDTTFEQLADAFRTKRNIPKTQPVTLMFDGERLSPMDTVQDTELEDMDAVDVMLK</sequence>
<dbReference type="PANTHER" id="PTHR10562">
    <property type="entry name" value="SMALL UBIQUITIN-RELATED MODIFIER"/>
    <property type="match status" value="1"/>
</dbReference>
<feature type="compositionally biased region" description="Basic and acidic residues" evidence="1">
    <location>
        <begin position="25"/>
        <end position="79"/>
    </location>
</feature>
<name>A0A163D974_DIDRA</name>
<dbReference type="InterPro" id="IPR022617">
    <property type="entry name" value="Rad60/SUMO-like_dom"/>
</dbReference>
<dbReference type="PROSITE" id="PS50053">
    <property type="entry name" value="UBIQUITIN_2"/>
    <property type="match status" value="1"/>
</dbReference>
<keyword evidence="3" id="KW-1185">Reference proteome</keyword>
<dbReference type="InterPro" id="IPR000626">
    <property type="entry name" value="Ubiquitin-like_dom"/>
</dbReference>
<dbReference type="Pfam" id="PF11976">
    <property type="entry name" value="Rad60-SLD"/>
    <property type="match status" value="1"/>
</dbReference>
<feature type="region of interest" description="Disordered" evidence="1">
    <location>
        <begin position="1"/>
        <end position="203"/>
    </location>
</feature>
<dbReference type="CDD" id="cd17080">
    <property type="entry name" value="Ubl_SLD2_Esc2_like"/>
    <property type="match status" value="1"/>
</dbReference>
<proteinExistence type="predicted"/>
<dbReference type="SUPFAM" id="SSF54236">
    <property type="entry name" value="Ubiquitin-like"/>
    <property type="match status" value="1"/>
</dbReference>
<dbReference type="STRING" id="5454.A0A163D974"/>
<evidence type="ECO:0000313" key="3">
    <source>
        <dbReference type="Proteomes" id="UP000076837"/>
    </source>
</evidence>
<gene>
    <name evidence="2" type="ORF">ST47_g5790</name>
</gene>
<dbReference type="EMBL" id="JYNV01000200">
    <property type="protein sequence ID" value="KZM23003.1"/>
    <property type="molecule type" value="Genomic_DNA"/>
</dbReference>
<dbReference type="InterPro" id="IPR029071">
    <property type="entry name" value="Ubiquitin-like_domsf"/>
</dbReference>
<protein>
    <submittedName>
        <fullName evidence="2">Uncharacterized protein</fullName>
    </submittedName>
</protein>
<accession>A0A163D974</accession>
<dbReference type="Gene3D" id="3.10.20.90">
    <property type="entry name" value="Phosphatidylinositol 3-kinase Catalytic Subunit, Chain A, domain 1"/>
    <property type="match status" value="1"/>
</dbReference>
<dbReference type="Proteomes" id="UP000076837">
    <property type="component" value="Unassembled WGS sequence"/>
</dbReference>
<reference evidence="2 3" key="1">
    <citation type="journal article" date="2016" name="Sci. Rep.">
        <title>Draft genome sequencing and secretome analysis of fungal phytopathogen Ascochyta rabiei provides insight into the necrotrophic effector repertoire.</title>
        <authorList>
            <person name="Verma S."/>
            <person name="Gazara R.K."/>
            <person name="Nizam S."/>
            <person name="Parween S."/>
            <person name="Chattopadhyay D."/>
            <person name="Verma P.K."/>
        </authorList>
    </citation>
    <scope>NUCLEOTIDE SEQUENCE [LARGE SCALE GENOMIC DNA]</scope>
    <source>
        <strain evidence="2 3">ArDII</strain>
    </source>
</reference>
<dbReference type="OrthoDB" id="3365399at2759"/>
<comment type="caution">
    <text evidence="2">The sequence shown here is derived from an EMBL/GenBank/DDBJ whole genome shotgun (WGS) entry which is preliminary data.</text>
</comment>
<evidence type="ECO:0000313" key="2">
    <source>
        <dbReference type="EMBL" id="KZM23003.1"/>
    </source>
</evidence>
<evidence type="ECO:0000256" key="1">
    <source>
        <dbReference type="SAM" id="MobiDB-lite"/>
    </source>
</evidence>
<dbReference type="AlphaFoldDB" id="A0A163D974"/>
<organism evidence="2 3">
    <name type="scientific">Didymella rabiei</name>
    <name type="common">Chickpea ascochyta blight fungus</name>
    <name type="synonym">Mycosphaerella rabiei</name>
    <dbReference type="NCBI Taxonomy" id="5454"/>
    <lineage>
        <taxon>Eukaryota</taxon>
        <taxon>Fungi</taxon>
        <taxon>Dikarya</taxon>
        <taxon>Ascomycota</taxon>
        <taxon>Pezizomycotina</taxon>
        <taxon>Dothideomycetes</taxon>
        <taxon>Pleosporomycetidae</taxon>
        <taxon>Pleosporales</taxon>
        <taxon>Pleosporineae</taxon>
        <taxon>Didymellaceae</taxon>
        <taxon>Ascochyta</taxon>
    </lineage>
</organism>